<comment type="caution">
    <text evidence="12">The sequence shown here is derived from an EMBL/GenBank/DDBJ whole genome shotgun (WGS) entry which is preliminary data.</text>
</comment>
<feature type="domain" description="OmpR/PhoB-type" evidence="11">
    <location>
        <begin position="124"/>
        <end position="218"/>
    </location>
</feature>
<dbReference type="InterPro" id="IPR011006">
    <property type="entry name" value="CheY-like_superfamily"/>
</dbReference>
<dbReference type="SMART" id="SM00862">
    <property type="entry name" value="Trans_reg_C"/>
    <property type="match status" value="1"/>
</dbReference>
<dbReference type="PROSITE" id="PS50110">
    <property type="entry name" value="RESPONSE_REGULATORY"/>
    <property type="match status" value="1"/>
</dbReference>
<comment type="subcellular location">
    <subcellularLocation>
        <location evidence="1">Cytoplasm</location>
    </subcellularLocation>
</comment>
<organism evidence="12 13">
    <name type="scientific">Crenobacter intestini</name>
    <dbReference type="NCBI Taxonomy" id="2563443"/>
    <lineage>
        <taxon>Bacteria</taxon>
        <taxon>Pseudomonadati</taxon>
        <taxon>Pseudomonadota</taxon>
        <taxon>Betaproteobacteria</taxon>
        <taxon>Neisseriales</taxon>
        <taxon>Neisseriaceae</taxon>
        <taxon>Crenobacter</taxon>
    </lineage>
</organism>
<evidence type="ECO:0000259" key="11">
    <source>
        <dbReference type="PROSITE" id="PS51755"/>
    </source>
</evidence>
<dbReference type="InterPro" id="IPR036388">
    <property type="entry name" value="WH-like_DNA-bd_sf"/>
</dbReference>
<dbReference type="PANTHER" id="PTHR48111:SF35">
    <property type="entry name" value="TRANSCRIPTIONAL REGULATORY PROTEIN QSEB"/>
    <property type="match status" value="1"/>
</dbReference>
<evidence type="ECO:0000256" key="6">
    <source>
        <dbReference type="ARBA" id="ARBA00023125"/>
    </source>
</evidence>
<keyword evidence="3 8" id="KW-0597">Phosphoprotein</keyword>
<dbReference type="Pfam" id="PF00486">
    <property type="entry name" value="Trans_reg_C"/>
    <property type="match status" value="1"/>
</dbReference>
<dbReference type="RefSeq" id="WP_136555710.1">
    <property type="nucleotide sequence ID" value="NZ_STGJ01000023.1"/>
</dbReference>
<dbReference type="Proteomes" id="UP000308891">
    <property type="component" value="Unassembled WGS sequence"/>
</dbReference>
<evidence type="ECO:0000256" key="2">
    <source>
        <dbReference type="ARBA" id="ARBA00022490"/>
    </source>
</evidence>
<accession>A0A4T0UJA9</accession>
<protein>
    <submittedName>
        <fullName evidence="12">Response regulator</fullName>
    </submittedName>
</protein>
<dbReference type="EMBL" id="STGJ01000023">
    <property type="protein sequence ID" value="TIC78664.1"/>
    <property type="molecule type" value="Genomic_DNA"/>
</dbReference>
<proteinExistence type="predicted"/>
<evidence type="ECO:0000256" key="1">
    <source>
        <dbReference type="ARBA" id="ARBA00004496"/>
    </source>
</evidence>
<dbReference type="SUPFAM" id="SSF52172">
    <property type="entry name" value="CheY-like"/>
    <property type="match status" value="1"/>
</dbReference>
<evidence type="ECO:0000259" key="10">
    <source>
        <dbReference type="PROSITE" id="PS50110"/>
    </source>
</evidence>
<keyword evidence="5" id="KW-0805">Transcription regulation</keyword>
<evidence type="ECO:0000313" key="12">
    <source>
        <dbReference type="EMBL" id="TIC78664.1"/>
    </source>
</evidence>
<evidence type="ECO:0000256" key="5">
    <source>
        <dbReference type="ARBA" id="ARBA00023015"/>
    </source>
</evidence>
<keyword evidence="4" id="KW-0902">Two-component regulatory system</keyword>
<dbReference type="SMART" id="SM00448">
    <property type="entry name" value="REC"/>
    <property type="match status" value="1"/>
</dbReference>
<keyword evidence="2" id="KW-0963">Cytoplasm</keyword>
<dbReference type="PROSITE" id="PS51755">
    <property type="entry name" value="OMPR_PHOB"/>
    <property type="match status" value="1"/>
</dbReference>
<name>A0A4T0UJA9_9NEIS</name>
<evidence type="ECO:0000256" key="7">
    <source>
        <dbReference type="ARBA" id="ARBA00023163"/>
    </source>
</evidence>
<dbReference type="Gene3D" id="1.10.10.10">
    <property type="entry name" value="Winged helix-like DNA-binding domain superfamily/Winged helix DNA-binding domain"/>
    <property type="match status" value="1"/>
</dbReference>
<dbReference type="PANTHER" id="PTHR48111">
    <property type="entry name" value="REGULATOR OF RPOS"/>
    <property type="match status" value="1"/>
</dbReference>
<keyword evidence="7" id="KW-0804">Transcription</keyword>
<dbReference type="FunFam" id="1.10.10.10:FF:000005">
    <property type="entry name" value="Two-component system response regulator"/>
    <property type="match status" value="1"/>
</dbReference>
<feature type="domain" description="Response regulatory" evidence="10">
    <location>
        <begin position="2"/>
        <end position="116"/>
    </location>
</feature>
<dbReference type="FunFam" id="3.40.50.2300:FF:000002">
    <property type="entry name" value="DNA-binding response regulator PhoP"/>
    <property type="match status" value="1"/>
</dbReference>
<keyword evidence="13" id="KW-1185">Reference proteome</keyword>
<dbReference type="CDD" id="cd17624">
    <property type="entry name" value="REC_OmpR_PmrA-like"/>
    <property type="match status" value="1"/>
</dbReference>
<dbReference type="GO" id="GO:0000976">
    <property type="term" value="F:transcription cis-regulatory region binding"/>
    <property type="evidence" value="ECO:0007669"/>
    <property type="project" value="TreeGrafter"/>
</dbReference>
<feature type="DNA-binding region" description="OmpR/PhoB-type" evidence="9">
    <location>
        <begin position="124"/>
        <end position="218"/>
    </location>
</feature>
<dbReference type="InterPro" id="IPR001867">
    <property type="entry name" value="OmpR/PhoB-type_DNA-bd"/>
</dbReference>
<dbReference type="OrthoDB" id="9802426at2"/>
<gene>
    <name evidence="12" type="ORF">E5K04_15310</name>
</gene>
<dbReference type="InterPro" id="IPR001789">
    <property type="entry name" value="Sig_transdc_resp-reg_receiver"/>
</dbReference>
<dbReference type="GO" id="GO:0006355">
    <property type="term" value="P:regulation of DNA-templated transcription"/>
    <property type="evidence" value="ECO:0007669"/>
    <property type="project" value="InterPro"/>
</dbReference>
<reference evidence="12 13" key="1">
    <citation type="submission" date="2019-04" db="EMBL/GenBank/DDBJ databases">
        <title>Crenobacter sp. nov.</title>
        <authorList>
            <person name="Shi S."/>
        </authorList>
    </citation>
    <scope>NUCLEOTIDE SEQUENCE [LARGE SCALE GENOMIC DNA]</scope>
    <source>
        <strain evidence="12 13">GY 70310</strain>
    </source>
</reference>
<dbReference type="GO" id="GO:0005829">
    <property type="term" value="C:cytosol"/>
    <property type="evidence" value="ECO:0007669"/>
    <property type="project" value="TreeGrafter"/>
</dbReference>
<evidence type="ECO:0000313" key="13">
    <source>
        <dbReference type="Proteomes" id="UP000308891"/>
    </source>
</evidence>
<dbReference type="CDD" id="cd00383">
    <property type="entry name" value="trans_reg_C"/>
    <property type="match status" value="1"/>
</dbReference>
<dbReference type="InterPro" id="IPR039420">
    <property type="entry name" value="WalR-like"/>
</dbReference>
<dbReference type="GO" id="GO:0000156">
    <property type="term" value="F:phosphorelay response regulator activity"/>
    <property type="evidence" value="ECO:0007669"/>
    <property type="project" value="TreeGrafter"/>
</dbReference>
<feature type="modified residue" description="4-aspartylphosphate" evidence="8">
    <location>
        <position position="51"/>
    </location>
</feature>
<dbReference type="Gene3D" id="3.40.50.2300">
    <property type="match status" value="1"/>
</dbReference>
<dbReference type="Gene3D" id="6.10.250.690">
    <property type="match status" value="1"/>
</dbReference>
<dbReference type="Pfam" id="PF00072">
    <property type="entry name" value="Response_reg"/>
    <property type="match status" value="1"/>
</dbReference>
<sequence>MRILLAEDDALIGDGLQIGLRALGFNVDWFRDGREAQQALSAAAYDAVVLDLGLPGADGLDVLAAWRRAGRSEPVLVLTARDALADRVGGLDAGADDYLAKPFALAEVAARLRALIRRHHGQASPTMSAGEVCLDPVARKVTLAGEAVELTAREFELLELLMASRGRVLTKELIEEKLYGWSRDVESNTVEVHVHHLRKKLGSALIRTVRGVGYTLGEPA</sequence>
<evidence type="ECO:0000256" key="3">
    <source>
        <dbReference type="ARBA" id="ARBA00022553"/>
    </source>
</evidence>
<evidence type="ECO:0000256" key="9">
    <source>
        <dbReference type="PROSITE-ProRule" id="PRU01091"/>
    </source>
</evidence>
<evidence type="ECO:0000256" key="8">
    <source>
        <dbReference type="PROSITE-ProRule" id="PRU00169"/>
    </source>
</evidence>
<dbReference type="AlphaFoldDB" id="A0A4T0UJA9"/>
<evidence type="ECO:0000256" key="4">
    <source>
        <dbReference type="ARBA" id="ARBA00023012"/>
    </source>
</evidence>
<keyword evidence="6 9" id="KW-0238">DNA-binding</keyword>
<dbReference type="GO" id="GO:0032993">
    <property type="term" value="C:protein-DNA complex"/>
    <property type="evidence" value="ECO:0007669"/>
    <property type="project" value="TreeGrafter"/>
</dbReference>